<sequence length="248" mass="27896">MTGWVHGDRCYYFGGYGVMEQRSGRSSDFVLDVKFAWNNQLVIFDPRNQGHWSVACTAGSIPSPRACSCAVYIPDRKCTIIFGGRHREYRLNDLYLLDMNSLIFSEIQLIGPEKPVGRSWSSLSLVEPSSLVLFGGCNNDGTVLGDLWMLRLENVESNNSWRVHGGSRDFLLQSFSPNAFSKRVAPASLLTICLAYVHKYINAFESEVITLPFTLQYSLQCMLKFSHIVKEFSSAKLLTVIDLLNMGI</sequence>
<dbReference type="SUPFAM" id="SSF50965">
    <property type="entry name" value="Galactose oxidase, central domain"/>
    <property type="match status" value="1"/>
</dbReference>
<dbReference type="STRING" id="451379.A0A0N5AAU1"/>
<dbReference type="Proteomes" id="UP000046393">
    <property type="component" value="Unplaced"/>
</dbReference>
<keyword evidence="3" id="KW-1185">Reference proteome</keyword>
<dbReference type="PANTHER" id="PTHR46228:SF2">
    <property type="entry name" value="KELCH REPEAT PROTEIN (AFU_ORTHOLOGUE AFUA_4G14350)"/>
    <property type="match status" value="1"/>
</dbReference>
<keyword evidence="2" id="KW-0677">Repeat</keyword>
<dbReference type="InterPro" id="IPR011043">
    <property type="entry name" value="Gal_Oxase/kelch_b-propeller"/>
</dbReference>
<organism evidence="3 4">
    <name type="scientific">Syphacia muris</name>
    <dbReference type="NCBI Taxonomy" id="451379"/>
    <lineage>
        <taxon>Eukaryota</taxon>
        <taxon>Metazoa</taxon>
        <taxon>Ecdysozoa</taxon>
        <taxon>Nematoda</taxon>
        <taxon>Chromadorea</taxon>
        <taxon>Rhabditida</taxon>
        <taxon>Spirurina</taxon>
        <taxon>Oxyuridomorpha</taxon>
        <taxon>Oxyuroidea</taxon>
        <taxon>Oxyuridae</taxon>
        <taxon>Syphacia</taxon>
    </lineage>
</organism>
<dbReference type="InterPro" id="IPR015915">
    <property type="entry name" value="Kelch-typ_b-propeller"/>
</dbReference>
<proteinExistence type="predicted"/>
<keyword evidence="1" id="KW-0880">Kelch repeat</keyword>
<name>A0A0N5AAU1_9BILA</name>
<accession>A0A0N5AAU1</accession>
<evidence type="ECO:0000256" key="2">
    <source>
        <dbReference type="ARBA" id="ARBA00022737"/>
    </source>
</evidence>
<dbReference type="PANTHER" id="PTHR46228">
    <property type="entry name" value="KELCH DOMAIN-CONTAINING PROTEIN"/>
    <property type="match status" value="1"/>
</dbReference>
<dbReference type="AlphaFoldDB" id="A0A0N5AAU1"/>
<protein>
    <submittedName>
        <fullName evidence="4">BTB domain-containing protein</fullName>
    </submittedName>
</protein>
<evidence type="ECO:0000256" key="1">
    <source>
        <dbReference type="ARBA" id="ARBA00022441"/>
    </source>
</evidence>
<evidence type="ECO:0000313" key="4">
    <source>
        <dbReference type="WBParaSite" id="SMUV_0000126701-mRNA-1"/>
    </source>
</evidence>
<dbReference type="Gene3D" id="2.120.10.80">
    <property type="entry name" value="Kelch-type beta propeller"/>
    <property type="match status" value="1"/>
</dbReference>
<evidence type="ECO:0000313" key="3">
    <source>
        <dbReference type="Proteomes" id="UP000046393"/>
    </source>
</evidence>
<reference evidence="4" key="1">
    <citation type="submission" date="2017-02" db="UniProtKB">
        <authorList>
            <consortium name="WormBaseParasite"/>
        </authorList>
    </citation>
    <scope>IDENTIFICATION</scope>
</reference>
<dbReference type="WBParaSite" id="SMUV_0000126701-mRNA-1">
    <property type="protein sequence ID" value="SMUV_0000126701-mRNA-1"/>
    <property type="gene ID" value="SMUV_0000126701"/>
</dbReference>
<dbReference type="Pfam" id="PF24681">
    <property type="entry name" value="Kelch_KLHDC2_KLHL20_DRC7"/>
    <property type="match status" value="1"/>
</dbReference>